<proteinExistence type="predicted"/>
<name>A0A8J2JHS5_9HEXA</name>
<gene>
    <name evidence="1" type="ORF">AFUS01_LOCUS9703</name>
</gene>
<protein>
    <submittedName>
        <fullName evidence="1">Uncharacterized protein</fullName>
    </submittedName>
</protein>
<reference evidence="1" key="1">
    <citation type="submission" date="2021-06" db="EMBL/GenBank/DDBJ databases">
        <authorList>
            <person name="Hodson N. C."/>
            <person name="Mongue J. A."/>
            <person name="Jaron S. K."/>
        </authorList>
    </citation>
    <scope>NUCLEOTIDE SEQUENCE</scope>
</reference>
<dbReference type="Proteomes" id="UP000708208">
    <property type="component" value="Unassembled WGS sequence"/>
</dbReference>
<feature type="non-terminal residue" evidence="1">
    <location>
        <position position="1"/>
    </location>
</feature>
<keyword evidence="2" id="KW-1185">Reference proteome</keyword>
<comment type="caution">
    <text evidence="1">The sequence shown here is derived from an EMBL/GenBank/DDBJ whole genome shotgun (WGS) entry which is preliminary data.</text>
</comment>
<evidence type="ECO:0000313" key="1">
    <source>
        <dbReference type="EMBL" id="CAG7720426.1"/>
    </source>
</evidence>
<accession>A0A8J2JHS5</accession>
<dbReference type="AlphaFoldDB" id="A0A8J2JHS5"/>
<dbReference type="EMBL" id="CAJVCH010070482">
    <property type="protein sequence ID" value="CAG7720426.1"/>
    <property type="molecule type" value="Genomic_DNA"/>
</dbReference>
<evidence type="ECO:0000313" key="2">
    <source>
        <dbReference type="Proteomes" id="UP000708208"/>
    </source>
</evidence>
<sequence>MQEVIDAPSVATIFGERMLGVMSFIMPLS</sequence>
<organism evidence="1 2">
    <name type="scientific">Allacma fusca</name>
    <dbReference type="NCBI Taxonomy" id="39272"/>
    <lineage>
        <taxon>Eukaryota</taxon>
        <taxon>Metazoa</taxon>
        <taxon>Ecdysozoa</taxon>
        <taxon>Arthropoda</taxon>
        <taxon>Hexapoda</taxon>
        <taxon>Collembola</taxon>
        <taxon>Symphypleona</taxon>
        <taxon>Sminthuridae</taxon>
        <taxon>Allacma</taxon>
    </lineage>
</organism>